<dbReference type="Proteomes" id="UP000050790">
    <property type="component" value="Unassembled WGS sequence"/>
</dbReference>
<dbReference type="AlphaFoldDB" id="A0AA84ZN03"/>
<evidence type="ECO:0000256" key="1">
    <source>
        <dbReference type="SAM" id="SignalP"/>
    </source>
</evidence>
<dbReference type="InterPro" id="IPR016187">
    <property type="entry name" value="CTDL_fold"/>
</dbReference>
<feature type="chain" id="PRO_5041639159" description="Apple domain-containing protein" evidence="1">
    <location>
        <begin position="21"/>
        <end position="250"/>
    </location>
</feature>
<protein>
    <recommendedName>
        <fullName evidence="4">Apple domain-containing protein</fullName>
    </recommendedName>
</protein>
<feature type="signal peptide" evidence="1">
    <location>
        <begin position="1"/>
        <end position="20"/>
    </location>
</feature>
<keyword evidence="1" id="KW-0732">Signal</keyword>
<dbReference type="WBParaSite" id="SMRG1_36610.1">
    <property type="protein sequence ID" value="SMRG1_36610.1"/>
    <property type="gene ID" value="SMRG1_36610"/>
</dbReference>
<evidence type="ECO:0000313" key="2">
    <source>
        <dbReference type="Proteomes" id="UP000050790"/>
    </source>
</evidence>
<evidence type="ECO:0008006" key="4">
    <source>
        <dbReference type="Google" id="ProtNLM"/>
    </source>
</evidence>
<evidence type="ECO:0000313" key="3">
    <source>
        <dbReference type="WBParaSite" id="SMRG1_36610.1"/>
    </source>
</evidence>
<name>A0AA84ZN03_9TREM</name>
<organism evidence="2 3">
    <name type="scientific">Schistosoma margrebowiei</name>
    <dbReference type="NCBI Taxonomy" id="48269"/>
    <lineage>
        <taxon>Eukaryota</taxon>
        <taxon>Metazoa</taxon>
        <taxon>Spiralia</taxon>
        <taxon>Lophotrochozoa</taxon>
        <taxon>Platyhelminthes</taxon>
        <taxon>Trematoda</taxon>
        <taxon>Digenea</taxon>
        <taxon>Strigeidida</taxon>
        <taxon>Schistosomatoidea</taxon>
        <taxon>Schistosomatidae</taxon>
        <taxon>Schistosoma</taxon>
    </lineage>
</organism>
<sequence length="250" mass="29254">MHITFKCLFILQIITYYCLSDSELAKKQNYYSMPNMYTFCEANKICYEFGLSVGKHLKIPVFEDLQYILKDAKLKTFWLEYNALFTPRVDGLIAWRYHDLSIELTYLKGMKSTNLPLSYKDERHCVIYNKEGLLEGVQCISVNNVICVESNIKHVNQLKDTDSSILLKQFTIEQHVEPNFVSIDSQSDGCYKLFTKHSTYDCILQCAETVNCISGYFNQLQNQCIIISYHFSLLPHQYLDSTAHWLRFFT</sequence>
<accession>A0AA84ZN03</accession>
<dbReference type="SUPFAM" id="SSF56436">
    <property type="entry name" value="C-type lectin-like"/>
    <property type="match status" value="1"/>
</dbReference>
<reference evidence="3" key="1">
    <citation type="submission" date="2023-11" db="UniProtKB">
        <authorList>
            <consortium name="WormBaseParasite"/>
        </authorList>
    </citation>
    <scope>IDENTIFICATION</scope>
</reference>
<proteinExistence type="predicted"/>